<feature type="transmembrane region" description="Helical" evidence="1">
    <location>
        <begin position="189"/>
        <end position="208"/>
    </location>
</feature>
<dbReference type="EMBL" id="BAABKY010000001">
    <property type="protein sequence ID" value="GAA5070113.1"/>
    <property type="molecule type" value="Genomic_DNA"/>
</dbReference>
<feature type="transmembrane region" description="Helical" evidence="1">
    <location>
        <begin position="274"/>
        <end position="296"/>
    </location>
</feature>
<keyword evidence="1" id="KW-0472">Membrane</keyword>
<feature type="transmembrane region" description="Helical" evidence="1">
    <location>
        <begin position="308"/>
        <end position="334"/>
    </location>
</feature>
<reference evidence="3" key="1">
    <citation type="journal article" date="2019" name="Int. J. Syst. Evol. Microbiol.">
        <title>The Global Catalogue of Microorganisms (GCM) 10K type strain sequencing project: providing services to taxonomists for standard genome sequencing and annotation.</title>
        <authorList>
            <consortium name="The Broad Institute Genomics Platform"/>
            <consortium name="The Broad Institute Genome Sequencing Center for Infectious Disease"/>
            <person name="Wu L."/>
            <person name="Ma J."/>
        </authorList>
    </citation>
    <scope>NUCLEOTIDE SEQUENCE [LARGE SCALE GENOMIC DNA]</scope>
    <source>
        <strain evidence="3">JCM 19212</strain>
    </source>
</reference>
<feature type="transmembrane region" description="Helical" evidence="1">
    <location>
        <begin position="111"/>
        <end position="131"/>
    </location>
</feature>
<accession>A0ABP9L6U4</accession>
<evidence type="ECO:0000313" key="3">
    <source>
        <dbReference type="Proteomes" id="UP001501083"/>
    </source>
</evidence>
<dbReference type="RefSeq" id="WP_158982722.1">
    <property type="nucleotide sequence ID" value="NZ_BAABKY010000001.1"/>
</dbReference>
<feature type="transmembrane region" description="Helical" evidence="1">
    <location>
        <begin position="220"/>
        <end position="238"/>
    </location>
</feature>
<comment type="caution">
    <text evidence="2">The sequence shown here is derived from an EMBL/GenBank/DDBJ whole genome shotgun (WGS) entry which is preliminary data.</text>
</comment>
<feature type="transmembrane region" description="Helical" evidence="1">
    <location>
        <begin position="55"/>
        <end position="74"/>
    </location>
</feature>
<feature type="transmembrane region" description="Helical" evidence="1">
    <location>
        <begin position="18"/>
        <end position="35"/>
    </location>
</feature>
<feature type="transmembrane region" description="Helical" evidence="1">
    <location>
        <begin position="143"/>
        <end position="169"/>
    </location>
</feature>
<feature type="transmembrane region" description="Helical" evidence="1">
    <location>
        <begin position="383"/>
        <end position="401"/>
    </location>
</feature>
<protein>
    <recommendedName>
        <fullName evidence="4">NnrS family protein</fullName>
    </recommendedName>
</protein>
<keyword evidence="3" id="KW-1185">Reference proteome</keyword>
<sequence>MSGLALTQAPSPSVPMRFLASAPAWGVVAGAWLAWHGETALASRWSPPTVVLVHLVALGVLGNAMLGALTQFLPVAVMSPFDHRRLFPLLHAAFNVGLMLFAYGMSGLNMVALHLAGCLVAGSLLVFAILAARALAKGAGTRWLRAAIGIALAGLVATAVLGVAAVLTLGGELRIALDRVVDTHAAFGTVGWTLALIVAVGSVTMPMLQGARALPPRGVAAWLTSVLVGLVAGGIARMQGDDAWLAMVVAAAVWVFALASLWTQLRARHRRNHALIAGWATGASVLAVAAALLLWWPQDDPLRAVRIGVLALGIGLPMLVAAMLLEIAAFLAWIQLRRDVPRGRQVPGVGRLMPERAKRRVFGAHVVASAVLATAVWTQEGQAVAGVALALAHAATLITLCHCHRRMRRHAAELAPD</sequence>
<name>A0ABP9L6U4_9GAMM</name>
<feature type="transmembrane region" description="Helical" evidence="1">
    <location>
        <begin position="244"/>
        <end position="262"/>
    </location>
</feature>
<dbReference type="Proteomes" id="UP001501083">
    <property type="component" value="Unassembled WGS sequence"/>
</dbReference>
<keyword evidence="1" id="KW-1133">Transmembrane helix</keyword>
<evidence type="ECO:0000313" key="2">
    <source>
        <dbReference type="EMBL" id="GAA5070113.1"/>
    </source>
</evidence>
<feature type="transmembrane region" description="Helical" evidence="1">
    <location>
        <begin position="86"/>
        <end position="105"/>
    </location>
</feature>
<keyword evidence="1" id="KW-0812">Transmembrane</keyword>
<evidence type="ECO:0000256" key="1">
    <source>
        <dbReference type="SAM" id="Phobius"/>
    </source>
</evidence>
<feature type="transmembrane region" description="Helical" evidence="1">
    <location>
        <begin position="361"/>
        <end position="377"/>
    </location>
</feature>
<gene>
    <name evidence="2" type="ORF">GCM10025759_07700</name>
</gene>
<organism evidence="2 3">
    <name type="scientific">Lysobacter panacisoli</name>
    <dbReference type="NCBI Taxonomy" id="1255263"/>
    <lineage>
        <taxon>Bacteria</taxon>
        <taxon>Pseudomonadati</taxon>
        <taxon>Pseudomonadota</taxon>
        <taxon>Gammaproteobacteria</taxon>
        <taxon>Lysobacterales</taxon>
        <taxon>Lysobacteraceae</taxon>
        <taxon>Lysobacter</taxon>
    </lineage>
</organism>
<proteinExistence type="predicted"/>
<evidence type="ECO:0008006" key="4">
    <source>
        <dbReference type="Google" id="ProtNLM"/>
    </source>
</evidence>